<evidence type="ECO:0000259" key="6">
    <source>
        <dbReference type="Pfam" id="PF06429"/>
    </source>
</evidence>
<dbReference type="Pfam" id="PF06429">
    <property type="entry name" value="Flg_bbr_C"/>
    <property type="match status" value="1"/>
</dbReference>
<comment type="subcellular location">
    <subcellularLocation>
        <location evidence="1">Bacterial flagellum</location>
    </subcellularLocation>
    <subcellularLocation>
        <location evidence="2">Secreted</location>
    </subcellularLocation>
</comment>
<keyword evidence="8" id="KW-0966">Cell projection</keyword>
<dbReference type="NCBIfam" id="TIGR02492">
    <property type="entry name" value="flgK_ends"/>
    <property type="match status" value="1"/>
</dbReference>
<dbReference type="GO" id="GO:0005198">
    <property type="term" value="F:structural molecule activity"/>
    <property type="evidence" value="ECO:0007669"/>
    <property type="project" value="InterPro"/>
</dbReference>
<keyword evidence="5" id="KW-0975">Bacterial flagellum</keyword>
<dbReference type="PANTHER" id="PTHR30033">
    <property type="entry name" value="FLAGELLAR HOOK-ASSOCIATED PROTEIN 1"/>
    <property type="match status" value="1"/>
</dbReference>
<name>A0A3B0STW5_9ZZZZ</name>
<evidence type="ECO:0000259" key="7">
    <source>
        <dbReference type="Pfam" id="PF22638"/>
    </source>
</evidence>
<evidence type="ECO:0000256" key="3">
    <source>
        <dbReference type="ARBA" id="ARBA00009677"/>
    </source>
</evidence>
<dbReference type="SUPFAM" id="SSF64518">
    <property type="entry name" value="Phase 1 flagellin"/>
    <property type="match status" value="1"/>
</dbReference>
<dbReference type="GO" id="GO:0005576">
    <property type="term" value="C:extracellular region"/>
    <property type="evidence" value="ECO:0007669"/>
    <property type="project" value="UniProtKB-SubCell"/>
</dbReference>
<proteinExistence type="inferred from homology"/>
<dbReference type="AlphaFoldDB" id="A0A3B0STW5"/>
<dbReference type="InterPro" id="IPR053927">
    <property type="entry name" value="FlgK_helical"/>
</dbReference>
<evidence type="ECO:0000256" key="1">
    <source>
        <dbReference type="ARBA" id="ARBA00004365"/>
    </source>
</evidence>
<evidence type="ECO:0000313" key="8">
    <source>
        <dbReference type="EMBL" id="VAW07493.1"/>
    </source>
</evidence>
<gene>
    <name evidence="8" type="ORF">MNBD_ALPHA05-2218</name>
</gene>
<dbReference type="PANTHER" id="PTHR30033:SF1">
    <property type="entry name" value="FLAGELLAR HOOK-ASSOCIATED PROTEIN 1"/>
    <property type="match status" value="1"/>
</dbReference>
<evidence type="ECO:0000256" key="5">
    <source>
        <dbReference type="ARBA" id="ARBA00023143"/>
    </source>
</evidence>
<keyword evidence="8" id="KW-0969">Cilium</keyword>
<sequence>MSITAALANANSGLAVASRRAGVVSNNVANALTPGFAKRTAQISQNVFAGSGAGVSFDGVTRASDPVLTRSRRLADSTLIRDQTIAATYSNFNNVLGEPGDPFSLFTQYQNFESSLRSLSQTPESNSLQAQVLDAANTLTSTFRQLAANAVSTRQNADAEIANQVDFVNNLLKEVEKLNSEISVASNSRQDATGLEDQRKILIDQISEIIPVKEIRMPSGKINLITDEGAYLISGTARQLSFTPTNNIGPGMTLAGGILSGLTIDGADLTPSSGGTFEIKQGALAGLFSVRDEIAPEFQMKIDGLARDVIERFEGIDPTLTPGDPGLFTDAGAAFNPATEIGLSSRIAVNAAVDPDQGGATWRLRDGIGATTQGASGSATIILTLLDSLTALRTPPPGTGLSGSLSAIAAAADVTSSIGRSRISAETQLASTAARSRLLTDAEQSVTAVDTDFELQQLLLIEQAYSANARVIQTADAMMRRLMEL</sequence>
<keyword evidence="4" id="KW-0964">Secreted</keyword>
<dbReference type="EMBL" id="UOEH01000585">
    <property type="protein sequence ID" value="VAW07493.1"/>
    <property type="molecule type" value="Genomic_DNA"/>
</dbReference>
<comment type="similarity">
    <text evidence="3">Belongs to the flagella basal body rod proteins family.</text>
</comment>
<keyword evidence="8" id="KW-0282">Flagellum</keyword>
<dbReference type="InterPro" id="IPR002371">
    <property type="entry name" value="FlgK"/>
</dbReference>
<protein>
    <submittedName>
        <fullName evidence="8">Flagellar hook-associated protein FlgK</fullName>
    </submittedName>
</protein>
<dbReference type="GO" id="GO:0044780">
    <property type="term" value="P:bacterial-type flagellum assembly"/>
    <property type="evidence" value="ECO:0007669"/>
    <property type="project" value="InterPro"/>
</dbReference>
<dbReference type="Pfam" id="PF22638">
    <property type="entry name" value="FlgK_D1"/>
    <property type="match status" value="1"/>
</dbReference>
<feature type="domain" description="Flagellar hook-associated protein FlgK helical" evidence="7">
    <location>
        <begin position="91"/>
        <end position="313"/>
    </location>
</feature>
<accession>A0A3B0STW5</accession>
<reference evidence="8" key="1">
    <citation type="submission" date="2018-06" db="EMBL/GenBank/DDBJ databases">
        <authorList>
            <person name="Zhirakovskaya E."/>
        </authorList>
    </citation>
    <scope>NUCLEOTIDE SEQUENCE</scope>
</reference>
<evidence type="ECO:0000256" key="4">
    <source>
        <dbReference type="ARBA" id="ARBA00022525"/>
    </source>
</evidence>
<feature type="domain" description="Flagellar basal-body/hook protein C-terminal" evidence="6">
    <location>
        <begin position="449"/>
        <end position="485"/>
    </location>
</feature>
<dbReference type="InterPro" id="IPR010930">
    <property type="entry name" value="Flg_bb/hook_C_dom"/>
</dbReference>
<organism evidence="8">
    <name type="scientific">hydrothermal vent metagenome</name>
    <dbReference type="NCBI Taxonomy" id="652676"/>
    <lineage>
        <taxon>unclassified sequences</taxon>
        <taxon>metagenomes</taxon>
        <taxon>ecological metagenomes</taxon>
    </lineage>
</organism>
<evidence type="ECO:0000256" key="2">
    <source>
        <dbReference type="ARBA" id="ARBA00004613"/>
    </source>
</evidence>
<dbReference type="GO" id="GO:0009424">
    <property type="term" value="C:bacterial-type flagellum hook"/>
    <property type="evidence" value="ECO:0007669"/>
    <property type="project" value="InterPro"/>
</dbReference>